<accession>X1N0G9</accession>
<protein>
    <submittedName>
        <fullName evidence="1">Uncharacterized protein</fullName>
    </submittedName>
</protein>
<name>X1N0G9_9ZZZZ</name>
<gene>
    <name evidence="1" type="ORF">S06H3_47808</name>
</gene>
<feature type="non-terminal residue" evidence="1">
    <location>
        <position position="145"/>
    </location>
</feature>
<dbReference type="EMBL" id="BARV01030062">
    <property type="protein sequence ID" value="GAI37048.1"/>
    <property type="molecule type" value="Genomic_DNA"/>
</dbReference>
<evidence type="ECO:0000313" key="1">
    <source>
        <dbReference type="EMBL" id="GAI37048.1"/>
    </source>
</evidence>
<dbReference type="AlphaFoldDB" id="X1N0G9"/>
<organism evidence="1">
    <name type="scientific">marine sediment metagenome</name>
    <dbReference type="NCBI Taxonomy" id="412755"/>
    <lineage>
        <taxon>unclassified sequences</taxon>
        <taxon>metagenomes</taxon>
        <taxon>ecological metagenomes</taxon>
    </lineage>
</organism>
<proteinExistence type="predicted"/>
<reference evidence="1" key="1">
    <citation type="journal article" date="2014" name="Front. Microbiol.">
        <title>High frequency of phylogenetically diverse reductive dehalogenase-homologous genes in deep subseafloor sedimentary metagenomes.</title>
        <authorList>
            <person name="Kawai M."/>
            <person name="Futagami T."/>
            <person name="Toyoda A."/>
            <person name="Takaki Y."/>
            <person name="Nishi S."/>
            <person name="Hori S."/>
            <person name="Arai W."/>
            <person name="Tsubouchi T."/>
            <person name="Morono Y."/>
            <person name="Uchiyama I."/>
            <person name="Ito T."/>
            <person name="Fujiyama A."/>
            <person name="Inagaki F."/>
            <person name="Takami H."/>
        </authorList>
    </citation>
    <scope>NUCLEOTIDE SEQUENCE</scope>
    <source>
        <strain evidence="1">Expedition CK06-06</strain>
    </source>
</reference>
<sequence>MPGDWILKGIVNTPIVDPGWAWFVYYDVSNYHMIFNANQYFWVGYKRSQTNPPWGCADGQLDYQYRNAYKTSPTGNWQHPYEGGDYIMEAVITKGYPTYWPISGETTLDDLCSAFGPRLLSGEYDFHRGIDIVASYVPVYAIESG</sequence>
<comment type="caution">
    <text evidence="1">The sequence shown here is derived from an EMBL/GenBank/DDBJ whole genome shotgun (WGS) entry which is preliminary data.</text>
</comment>